<dbReference type="RefSeq" id="WP_117227911.1">
    <property type="nucleotide sequence ID" value="NZ_CP061725.1"/>
</dbReference>
<dbReference type="EMBL" id="QVFU01000009">
    <property type="protein sequence ID" value="RFS46337.1"/>
    <property type="molecule type" value="Genomic_DNA"/>
</dbReference>
<evidence type="ECO:0000313" key="2">
    <source>
        <dbReference type="Proteomes" id="UP000262621"/>
    </source>
</evidence>
<comment type="caution">
    <text evidence="1">The sequence shown here is derived from an EMBL/GenBank/DDBJ whole genome shotgun (WGS) entry which is preliminary data.</text>
</comment>
<protein>
    <recommendedName>
        <fullName evidence="3">ABC transporter ATP-binding protein</fullName>
    </recommendedName>
</protein>
<dbReference type="Proteomes" id="UP000262621">
    <property type="component" value="Unassembled WGS sequence"/>
</dbReference>
<dbReference type="AlphaFoldDB" id="A0A372FZV0"/>
<gene>
    <name evidence="1" type="ORF">D0Q02_11155</name>
</gene>
<dbReference type="OrthoDB" id="2328604at2"/>
<organism evidence="1 2">
    <name type="scientific">Micromonospora craniellae</name>
    <dbReference type="NCBI Taxonomy" id="2294034"/>
    <lineage>
        <taxon>Bacteria</taxon>
        <taxon>Bacillati</taxon>
        <taxon>Actinomycetota</taxon>
        <taxon>Actinomycetes</taxon>
        <taxon>Micromonosporales</taxon>
        <taxon>Micromonosporaceae</taxon>
        <taxon>Micromonospora</taxon>
    </lineage>
</organism>
<evidence type="ECO:0008006" key="3">
    <source>
        <dbReference type="Google" id="ProtNLM"/>
    </source>
</evidence>
<reference evidence="1 2" key="1">
    <citation type="submission" date="2018-08" db="EMBL/GenBank/DDBJ databases">
        <title>Verrucosispora craniellae sp. nov., isolated from a marine sponge in the South China Sea.</title>
        <authorList>
            <person name="Li L."/>
            <person name="Lin H.W."/>
        </authorList>
    </citation>
    <scope>NUCLEOTIDE SEQUENCE [LARGE SCALE GENOMIC DNA]</scope>
    <source>
        <strain evidence="1 2">LHW63014</strain>
    </source>
</reference>
<proteinExistence type="predicted"/>
<name>A0A372FZV0_9ACTN</name>
<evidence type="ECO:0000313" key="1">
    <source>
        <dbReference type="EMBL" id="RFS46337.1"/>
    </source>
</evidence>
<sequence length="61" mass="6712">MIVIAHRLQTVLNADQIVVLDGRGGIEATGSHADLLSFSPTYQRFWSEKNASLGWRVDVGN</sequence>
<dbReference type="Gene3D" id="3.40.50.300">
    <property type="entry name" value="P-loop containing nucleotide triphosphate hydrolases"/>
    <property type="match status" value="1"/>
</dbReference>
<dbReference type="SUPFAM" id="SSF52540">
    <property type="entry name" value="P-loop containing nucleoside triphosphate hydrolases"/>
    <property type="match status" value="1"/>
</dbReference>
<accession>A0A372FZV0</accession>
<keyword evidence="2" id="KW-1185">Reference proteome</keyword>
<dbReference type="InterPro" id="IPR027417">
    <property type="entry name" value="P-loop_NTPase"/>
</dbReference>